<evidence type="ECO:0000313" key="8">
    <source>
        <dbReference type="EMBL" id="KIM27474.1"/>
    </source>
</evidence>
<dbReference type="EMBL" id="KN824298">
    <property type="protein sequence ID" value="KIM27474.1"/>
    <property type="molecule type" value="Genomic_DNA"/>
</dbReference>
<evidence type="ECO:0000256" key="5">
    <source>
        <dbReference type="ARBA" id="ARBA00023277"/>
    </source>
</evidence>
<evidence type="ECO:0000259" key="7">
    <source>
        <dbReference type="SMART" id="SM00642"/>
    </source>
</evidence>
<reference evidence="8 9" key="1">
    <citation type="submission" date="2014-04" db="EMBL/GenBank/DDBJ databases">
        <authorList>
            <consortium name="DOE Joint Genome Institute"/>
            <person name="Kuo A."/>
            <person name="Zuccaro A."/>
            <person name="Kohler A."/>
            <person name="Nagy L.G."/>
            <person name="Floudas D."/>
            <person name="Copeland A."/>
            <person name="Barry K.W."/>
            <person name="Cichocki N."/>
            <person name="Veneault-Fourrey C."/>
            <person name="LaButti K."/>
            <person name="Lindquist E.A."/>
            <person name="Lipzen A."/>
            <person name="Lundell T."/>
            <person name="Morin E."/>
            <person name="Murat C."/>
            <person name="Sun H."/>
            <person name="Tunlid A."/>
            <person name="Henrissat B."/>
            <person name="Grigoriev I.V."/>
            <person name="Hibbett D.S."/>
            <person name="Martin F."/>
            <person name="Nordberg H.P."/>
            <person name="Cantor M.N."/>
            <person name="Hua S.X."/>
        </authorList>
    </citation>
    <scope>NUCLEOTIDE SEQUENCE [LARGE SCALE GENOMIC DNA]</scope>
    <source>
        <strain evidence="8 9">MAFF 305830</strain>
    </source>
</reference>
<dbReference type="STRING" id="933852.A0A0C3B5L0"/>
<dbReference type="CDD" id="cd11318">
    <property type="entry name" value="AmyAc_bac_fung_AmyA"/>
    <property type="match status" value="1"/>
</dbReference>
<evidence type="ECO:0000256" key="3">
    <source>
        <dbReference type="ARBA" id="ARBA00022723"/>
    </source>
</evidence>
<feature type="domain" description="Glycosyl hydrolase family 13 catalytic" evidence="7">
    <location>
        <begin position="5"/>
        <end position="342"/>
    </location>
</feature>
<reference evidence="9" key="2">
    <citation type="submission" date="2015-01" db="EMBL/GenBank/DDBJ databases">
        <title>Evolutionary Origins and Diversification of the Mycorrhizal Mutualists.</title>
        <authorList>
            <consortium name="DOE Joint Genome Institute"/>
            <consortium name="Mycorrhizal Genomics Consortium"/>
            <person name="Kohler A."/>
            <person name="Kuo A."/>
            <person name="Nagy L.G."/>
            <person name="Floudas D."/>
            <person name="Copeland A."/>
            <person name="Barry K.W."/>
            <person name="Cichocki N."/>
            <person name="Veneault-Fourrey C."/>
            <person name="LaButti K."/>
            <person name="Lindquist E.A."/>
            <person name="Lipzen A."/>
            <person name="Lundell T."/>
            <person name="Morin E."/>
            <person name="Murat C."/>
            <person name="Riley R."/>
            <person name="Ohm R."/>
            <person name="Sun H."/>
            <person name="Tunlid A."/>
            <person name="Henrissat B."/>
            <person name="Grigoriev I.V."/>
            <person name="Hibbett D.S."/>
            <person name="Martin F."/>
        </authorList>
    </citation>
    <scope>NUCLEOTIDE SEQUENCE [LARGE SCALE GENOMIC DNA]</scope>
    <source>
        <strain evidence="9">MAFF 305830</strain>
    </source>
</reference>
<dbReference type="GO" id="GO:0005509">
    <property type="term" value="F:calcium ion binding"/>
    <property type="evidence" value="ECO:0007669"/>
    <property type="project" value="InterPro"/>
</dbReference>
<evidence type="ECO:0000256" key="1">
    <source>
        <dbReference type="ARBA" id="ARBA00001913"/>
    </source>
</evidence>
<dbReference type="Gene3D" id="2.40.30.140">
    <property type="match status" value="1"/>
</dbReference>
<evidence type="ECO:0000256" key="6">
    <source>
        <dbReference type="ARBA" id="ARBA00023295"/>
    </source>
</evidence>
<dbReference type="HOGENOM" id="CLU_024572_2_0_1"/>
<dbReference type="SMART" id="SM00642">
    <property type="entry name" value="Aamy"/>
    <property type="match status" value="1"/>
</dbReference>
<evidence type="ECO:0000256" key="2">
    <source>
        <dbReference type="ARBA" id="ARBA00008061"/>
    </source>
</evidence>
<dbReference type="Proteomes" id="UP000054097">
    <property type="component" value="Unassembled WGS sequence"/>
</dbReference>
<keyword evidence="5" id="KW-0119">Carbohydrate metabolism</keyword>
<dbReference type="InterPro" id="IPR006047">
    <property type="entry name" value="GH13_cat_dom"/>
</dbReference>
<comment type="similarity">
    <text evidence="2">Belongs to the glycosyl hydrolase 13 family.</text>
</comment>
<dbReference type="PIRSF" id="PIRSF001021">
    <property type="entry name" value="Alph-amls_thrmst"/>
    <property type="match status" value="1"/>
</dbReference>
<evidence type="ECO:0000313" key="9">
    <source>
        <dbReference type="Proteomes" id="UP000054097"/>
    </source>
</evidence>
<dbReference type="GO" id="GO:0005975">
    <property type="term" value="P:carbohydrate metabolic process"/>
    <property type="evidence" value="ECO:0007669"/>
    <property type="project" value="InterPro"/>
</dbReference>
<organism evidence="8 9">
    <name type="scientific">Serendipita vermifera MAFF 305830</name>
    <dbReference type="NCBI Taxonomy" id="933852"/>
    <lineage>
        <taxon>Eukaryota</taxon>
        <taxon>Fungi</taxon>
        <taxon>Dikarya</taxon>
        <taxon>Basidiomycota</taxon>
        <taxon>Agaricomycotina</taxon>
        <taxon>Agaricomycetes</taxon>
        <taxon>Sebacinales</taxon>
        <taxon>Serendipitaceae</taxon>
        <taxon>Serendipita</taxon>
    </lineage>
</organism>
<keyword evidence="3" id="KW-0479">Metal-binding</keyword>
<dbReference type="SUPFAM" id="SSF51445">
    <property type="entry name" value="(Trans)glycosidases"/>
    <property type="match status" value="1"/>
</dbReference>
<dbReference type="InterPro" id="IPR017853">
    <property type="entry name" value="GH"/>
</dbReference>
<dbReference type="OrthoDB" id="550577at2759"/>
<dbReference type="InterPro" id="IPR013780">
    <property type="entry name" value="Glyco_hydro_b"/>
</dbReference>
<keyword evidence="6" id="KW-0326">Glycosidase</keyword>
<accession>A0A0C3B5L0</accession>
<dbReference type="Gene3D" id="2.60.40.1180">
    <property type="entry name" value="Golgi alpha-mannosidase II"/>
    <property type="match status" value="1"/>
</dbReference>
<name>A0A0C3B5L0_SERVB</name>
<evidence type="ECO:0000256" key="4">
    <source>
        <dbReference type="ARBA" id="ARBA00022801"/>
    </source>
</evidence>
<comment type="cofactor">
    <cofactor evidence="1">
        <name>Ca(2+)</name>
        <dbReference type="ChEBI" id="CHEBI:29108"/>
    </cofactor>
</comment>
<dbReference type="GO" id="GO:0004553">
    <property type="term" value="F:hydrolase activity, hydrolyzing O-glycosyl compounds"/>
    <property type="evidence" value="ECO:0007669"/>
    <property type="project" value="InterPro"/>
</dbReference>
<dbReference type="Gene3D" id="3.20.20.80">
    <property type="entry name" value="Glycosidases"/>
    <property type="match status" value="1"/>
</dbReference>
<sequence>MHREGRGYDAYDLWDLGEFRQKGVTGTRWGTKAELVSAIQAAKDRGIEVLIDAVLNHKMGGDVKETVQAVEVDPLNRNREIGRRGDIVAWSKFTFKGRNGKYSDMVWNSDHFTGTDFDARTRKNAIFRITGPGKHEGWSQRVDNELGNYDYLLGMDIDHRHPEVQKDMKAWGSWVINETGASGFRLDAIKHMDSQFLCEFLRSTRETLGKSDLFAVGEYWVSSANVLKERMSEFMGELAFFDVPLHYTLHGASKAGPRFDLRHILRNSLMRLCPGDAVTFVDNHDTVIGQALESWVGARFKPLAYALILLREEGYPCVFYKDLFKTETPEVAATLRKFLFVRRNIAYGATRDYLFDRNCIAWVRHGDKQHPGGCIVMLNNGTTMKSTRVQVSEGNAKQTYINYMKPSEKATTDHCGFCQVTCSPTGVSVWIPAGMDVPRDSQ</sequence>
<dbReference type="NCBIfam" id="NF006969">
    <property type="entry name" value="PRK09441.1-2"/>
    <property type="match status" value="1"/>
</dbReference>
<dbReference type="PANTHER" id="PTHR43447">
    <property type="entry name" value="ALPHA-AMYLASE"/>
    <property type="match status" value="1"/>
</dbReference>
<dbReference type="Pfam" id="PF00128">
    <property type="entry name" value="Alpha-amylase"/>
    <property type="match status" value="1"/>
</dbReference>
<gene>
    <name evidence="8" type="ORF">M408DRAFT_165160</name>
</gene>
<dbReference type="SUPFAM" id="SSF51011">
    <property type="entry name" value="Glycosyl hydrolase domain"/>
    <property type="match status" value="1"/>
</dbReference>
<keyword evidence="4 8" id="KW-0378">Hydrolase</keyword>
<dbReference type="AlphaFoldDB" id="A0A0C3B5L0"/>
<protein>
    <submittedName>
        <fullName evidence="8">Glycoside hydrolase family 13 protein</fullName>
    </submittedName>
</protein>
<proteinExistence type="inferred from homology"/>
<keyword evidence="9" id="KW-1185">Reference proteome</keyword>
<dbReference type="InterPro" id="IPR013776">
    <property type="entry name" value="A-amylase_thermo"/>
</dbReference>